<dbReference type="Gene3D" id="1.20.1250.20">
    <property type="entry name" value="MFS general substrate transporter like domains"/>
    <property type="match status" value="1"/>
</dbReference>
<feature type="transmembrane region" description="Helical" evidence="7">
    <location>
        <begin position="50"/>
        <end position="70"/>
    </location>
</feature>
<keyword evidence="5 7" id="KW-1133">Transmembrane helix</keyword>
<dbReference type="CDD" id="cd06173">
    <property type="entry name" value="MFS_MefA_like"/>
    <property type="match status" value="1"/>
</dbReference>
<organism evidence="8 9">
    <name type="scientific">Chitinophaga parva</name>
    <dbReference type="NCBI Taxonomy" id="2169414"/>
    <lineage>
        <taxon>Bacteria</taxon>
        <taxon>Pseudomonadati</taxon>
        <taxon>Bacteroidota</taxon>
        <taxon>Chitinophagia</taxon>
        <taxon>Chitinophagales</taxon>
        <taxon>Chitinophagaceae</taxon>
        <taxon>Chitinophaga</taxon>
    </lineage>
</organism>
<keyword evidence="6 7" id="KW-0472">Membrane</keyword>
<feature type="transmembrane region" description="Helical" evidence="7">
    <location>
        <begin position="104"/>
        <end position="122"/>
    </location>
</feature>
<dbReference type="OrthoDB" id="9775268at2"/>
<reference evidence="8 9" key="1">
    <citation type="submission" date="2018-04" db="EMBL/GenBank/DDBJ databases">
        <title>Chitinophaga fuyangensis sp. nov., isolated from soil in a chemical factory.</title>
        <authorList>
            <person name="Chen K."/>
        </authorList>
    </citation>
    <scope>NUCLEOTIDE SEQUENCE [LARGE SCALE GENOMIC DNA]</scope>
    <source>
        <strain evidence="8 9">LY-1</strain>
    </source>
</reference>
<feature type="transmembrane region" description="Helical" evidence="7">
    <location>
        <begin position="12"/>
        <end position="30"/>
    </location>
</feature>
<evidence type="ECO:0000256" key="3">
    <source>
        <dbReference type="ARBA" id="ARBA00022475"/>
    </source>
</evidence>
<sequence length="401" mass="43581">MNNTFRAFRNRNYALFFCGQSISQIGTWMQRTAISWVIYSLTDSKAMLGLSVFAQQFPSFLLSLFGGVVADRHSRYRIVLITQTASMIQALTLATLVLTNHYNAWSILALGVMLGIINAFDVPARQPMILEMITNKEDIPNAVALNSTMVNIARILGPGLSGLVLHNLGAGICFSLNALSFVAVIGSLLLMKMPAFTPPPVRKQIFTELREGFKYIREVRIIRMVLLLLLCLSFLVIPYDTLEAVFARDIFKGNAETLGAIGSFAGIGSILGSLFLASAKKIDLRVVLLSAIAVLGVGLMVFSRMTNLHVALGVALLMGFGTLMPMTVSITIVQMEAAQHMRSRVMSYMALCLFGMLPLGSLMVGAISEHVGARATMFGQGVMALVIAGVFWGLMVGRKKA</sequence>
<evidence type="ECO:0000256" key="5">
    <source>
        <dbReference type="ARBA" id="ARBA00022989"/>
    </source>
</evidence>
<evidence type="ECO:0000256" key="1">
    <source>
        <dbReference type="ARBA" id="ARBA00004651"/>
    </source>
</evidence>
<feature type="transmembrane region" description="Helical" evidence="7">
    <location>
        <begin position="284"/>
        <end position="302"/>
    </location>
</feature>
<proteinExistence type="predicted"/>
<feature type="transmembrane region" description="Helical" evidence="7">
    <location>
        <begin position="345"/>
        <end position="366"/>
    </location>
</feature>
<feature type="transmembrane region" description="Helical" evidence="7">
    <location>
        <begin position="169"/>
        <end position="190"/>
    </location>
</feature>
<evidence type="ECO:0000313" key="9">
    <source>
        <dbReference type="Proteomes" id="UP000244450"/>
    </source>
</evidence>
<dbReference type="Proteomes" id="UP000244450">
    <property type="component" value="Unassembled WGS sequence"/>
</dbReference>
<evidence type="ECO:0000256" key="7">
    <source>
        <dbReference type="SAM" id="Phobius"/>
    </source>
</evidence>
<dbReference type="GO" id="GO:0005886">
    <property type="term" value="C:plasma membrane"/>
    <property type="evidence" value="ECO:0007669"/>
    <property type="project" value="UniProtKB-SubCell"/>
</dbReference>
<evidence type="ECO:0000256" key="2">
    <source>
        <dbReference type="ARBA" id="ARBA00022448"/>
    </source>
</evidence>
<dbReference type="RefSeq" id="WP_108685733.1">
    <property type="nucleotide sequence ID" value="NZ_QCYK01000001.1"/>
</dbReference>
<keyword evidence="4 7" id="KW-0812">Transmembrane</keyword>
<feature type="transmembrane region" description="Helical" evidence="7">
    <location>
        <begin position="259"/>
        <end position="277"/>
    </location>
</feature>
<name>A0A2T7BN40_9BACT</name>
<evidence type="ECO:0000256" key="4">
    <source>
        <dbReference type="ARBA" id="ARBA00022692"/>
    </source>
</evidence>
<keyword evidence="9" id="KW-1185">Reference proteome</keyword>
<dbReference type="Pfam" id="PF05977">
    <property type="entry name" value="MFS_3"/>
    <property type="match status" value="1"/>
</dbReference>
<protein>
    <submittedName>
        <fullName evidence="8">MFS transporter</fullName>
    </submittedName>
</protein>
<feature type="transmembrane region" description="Helical" evidence="7">
    <location>
        <begin position="221"/>
        <end position="239"/>
    </location>
</feature>
<gene>
    <name evidence="8" type="ORF">DCC81_06410</name>
</gene>
<feature type="transmembrane region" description="Helical" evidence="7">
    <location>
        <begin position="378"/>
        <end position="397"/>
    </location>
</feature>
<dbReference type="EMBL" id="QCYK01000001">
    <property type="protein sequence ID" value="PUZ29094.1"/>
    <property type="molecule type" value="Genomic_DNA"/>
</dbReference>
<comment type="subcellular location">
    <subcellularLocation>
        <location evidence="1">Cell membrane</location>
        <topology evidence="1">Multi-pass membrane protein</topology>
    </subcellularLocation>
</comment>
<feature type="transmembrane region" description="Helical" evidence="7">
    <location>
        <begin position="77"/>
        <end position="98"/>
    </location>
</feature>
<keyword evidence="2" id="KW-0813">Transport</keyword>
<dbReference type="AlphaFoldDB" id="A0A2T7BN40"/>
<evidence type="ECO:0000256" key="6">
    <source>
        <dbReference type="ARBA" id="ARBA00023136"/>
    </source>
</evidence>
<comment type="caution">
    <text evidence="8">The sequence shown here is derived from an EMBL/GenBank/DDBJ whole genome shotgun (WGS) entry which is preliminary data.</text>
</comment>
<feature type="transmembrane region" description="Helical" evidence="7">
    <location>
        <begin position="143"/>
        <end position="163"/>
    </location>
</feature>
<dbReference type="PANTHER" id="PTHR23513:SF11">
    <property type="entry name" value="STAPHYLOFERRIN A TRANSPORTER"/>
    <property type="match status" value="1"/>
</dbReference>
<dbReference type="InterPro" id="IPR036259">
    <property type="entry name" value="MFS_trans_sf"/>
</dbReference>
<dbReference type="InterPro" id="IPR010290">
    <property type="entry name" value="TM_effector"/>
</dbReference>
<feature type="transmembrane region" description="Helical" evidence="7">
    <location>
        <begin position="308"/>
        <end position="333"/>
    </location>
</feature>
<dbReference type="PANTHER" id="PTHR23513">
    <property type="entry name" value="INTEGRAL MEMBRANE EFFLUX PROTEIN-RELATED"/>
    <property type="match status" value="1"/>
</dbReference>
<evidence type="ECO:0000313" key="8">
    <source>
        <dbReference type="EMBL" id="PUZ29094.1"/>
    </source>
</evidence>
<dbReference type="SUPFAM" id="SSF103473">
    <property type="entry name" value="MFS general substrate transporter"/>
    <property type="match status" value="1"/>
</dbReference>
<accession>A0A2T7BN40</accession>
<keyword evidence="3" id="KW-1003">Cell membrane</keyword>